<dbReference type="Proteomes" id="UP000237271">
    <property type="component" value="Unassembled WGS sequence"/>
</dbReference>
<evidence type="ECO:0000256" key="1">
    <source>
        <dbReference type="SAM" id="MobiDB-lite"/>
    </source>
</evidence>
<feature type="region of interest" description="Disordered" evidence="1">
    <location>
        <begin position="73"/>
        <end position="122"/>
    </location>
</feature>
<feature type="non-terminal residue" evidence="3">
    <location>
        <position position="122"/>
    </location>
</feature>
<evidence type="ECO:0000313" key="4">
    <source>
        <dbReference type="Proteomes" id="UP000237271"/>
    </source>
</evidence>
<dbReference type="EMBL" id="NCKW01001799">
    <property type="protein sequence ID" value="POM79331.1"/>
    <property type="molecule type" value="Genomic_DNA"/>
</dbReference>
<feature type="compositionally biased region" description="Polar residues" evidence="1">
    <location>
        <begin position="73"/>
        <end position="82"/>
    </location>
</feature>
<dbReference type="AlphaFoldDB" id="A0A2P4YNE9"/>
<gene>
    <name evidence="3" type="ORF">PHPALM_3036</name>
</gene>
<dbReference type="OrthoDB" id="196858at2759"/>
<keyword evidence="4" id="KW-1185">Reference proteome</keyword>
<comment type="caution">
    <text evidence="3">The sequence shown here is derived from an EMBL/GenBank/DDBJ whole genome shotgun (WGS) entry which is preliminary data.</text>
</comment>
<reference evidence="3 4" key="1">
    <citation type="journal article" date="2017" name="Genome Biol. Evol.">
        <title>Phytophthora megakarya and P. palmivora, closely related causal agents of cacao black pod rot, underwent increases in genome sizes and gene numbers by different mechanisms.</title>
        <authorList>
            <person name="Ali S.S."/>
            <person name="Shao J."/>
            <person name="Lary D.J."/>
            <person name="Kronmiller B."/>
            <person name="Shen D."/>
            <person name="Strem M.D."/>
            <person name="Amoako-Attah I."/>
            <person name="Akrofi A.Y."/>
            <person name="Begoude B.A."/>
            <person name="Ten Hoopen G.M."/>
            <person name="Coulibaly K."/>
            <person name="Kebe B.I."/>
            <person name="Melnick R.L."/>
            <person name="Guiltinan M.J."/>
            <person name="Tyler B.M."/>
            <person name="Meinhardt L.W."/>
            <person name="Bailey B.A."/>
        </authorList>
    </citation>
    <scope>NUCLEOTIDE SEQUENCE [LARGE SCALE GENOMIC DNA]</scope>
    <source>
        <strain evidence="4">sbr112.9</strain>
    </source>
</reference>
<organism evidence="3 4">
    <name type="scientific">Phytophthora palmivora</name>
    <dbReference type="NCBI Taxonomy" id="4796"/>
    <lineage>
        <taxon>Eukaryota</taxon>
        <taxon>Sar</taxon>
        <taxon>Stramenopiles</taxon>
        <taxon>Oomycota</taxon>
        <taxon>Peronosporomycetes</taxon>
        <taxon>Peronosporales</taxon>
        <taxon>Peronosporaceae</taxon>
        <taxon>Phytophthora</taxon>
    </lineage>
</organism>
<protein>
    <recommendedName>
        <fullName evidence="2">PH domain-containing protein</fullName>
    </recommendedName>
</protein>
<dbReference type="PROSITE" id="PS50003">
    <property type="entry name" value="PH_DOMAIN"/>
    <property type="match status" value="1"/>
</dbReference>
<accession>A0A2P4YNE9</accession>
<feature type="compositionally biased region" description="Low complexity" evidence="1">
    <location>
        <begin position="83"/>
        <end position="104"/>
    </location>
</feature>
<name>A0A2P4YNE9_9STRA</name>
<feature type="domain" description="PH" evidence="2">
    <location>
        <begin position="1"/>
        <end position="71"/>
    </location>
</feature>
<dbReference type="InterPro" id="IPR001849">
    <property type="entry name" value="PH_domain"/>
</dbReference>
<dbReference type="SUPFAM" id="SSF50729">
    <property type="entry name" value="PH domain-like"/>
    <property type="match status" value="1"/>
</dbReference>
<proteinExistence type="predicted"/>
<evidence type="ECO:0000313" key="3">
    <source>
        <dbReference type="EMBL" id="POM79331.1"/>
    </source>
</evidence>
<evidence type="ECO:0000259" key="2">
    <source>
        <dbReference type="PROSITE" id="PS50003"/>
    </source>
</evidence>
<sequence length="122" mass="13491">MATPSSNGSSFLRKAGHLYKKTGLGRSWRSRFFRRQSFRISHPKTSKVYDLAATLPSRTEDWIHALTQASTMAQTVSPSRPLTSHTSSSDVIHSSPHSTDSSVSELVDVPDAEIPDAFRDCK</sequence>